<evidence type="ECO:0000313" key="3">
    <source>
        <dbReference type="EMBL" id="SHI19389.1"/>
    </source>
</evidence>
<dbReference type="AlphaFoldDB" id="A0A1M5Z5A0"/>
<feature type="region of interest" description="Disordered" evidence="1">
    <location>
        <begin position="20"/>
        <end position="96"/>
    </location>
</feature>
<feature type="compositionally biased region" description="Acidic residues" evidence="1">
    <location>
        <begin position="42"/>
        <end position="64"/>
    </location>
</feature>
<feature type="signal peptide" evidence="2">
    <location>
        <begin position="1"/>
        <end position="22"/>
    </location>
</feature>
<dbReference type="Proteomes" id="UP000184268">
    <property type="component" value="Unassembled WGS sequence"/>
</dbReference>
<keyword evidence="4" id="KW-1185">Reference proteome</keyword>
<organism evidence="3 4">
    <name type="scientific">Ferrimonas marina</name>
    <dbReference type="NCBI Taxonomy" id="299255"/>
    <lineage>
        <taxon>Bacteria</taxon>
        <taxon>Pseudomonadati</taxon>
        <taxon>Pseudomonadota</taxon>
        <taxon>Gammaproteobacteria</taxon>
        <taxon>Alteromonadales</taxon>
        <taxon>Ferrimonadaceae</taxon>
        <taxon>Ferrimonas</taxon>
    </lineage>
</organism>
<sequence length="538" mass="59771">MSFNYFIIILLLAIGLSGCGGGGDDSPQKTTPPTTQVPPPTDSDDDDNEEDGSETEGGDQEAGEGDNTGDGGDSGDGTDSGDQETPEPDGHRSGFITYTSTTLHNYRAVGLVDPYLDSSTAAQTRNVDYPYHTYMVGITEDNTVEPIEFDFEFSIDGVEQQLSSECADIAPPIATEIRSLGNDWLFFFLDAVTEVIDCYTVHEVVVMVSHPEKGMYYFKPNISESERFHIDYDQIDRPGSVYNDGDYPIIRGSIYGNEATRHFAAELLLPDDEGEVPTLRYLAPTNAPGVLLGDVYFANYDGSYRAIEVATGKILRTYQNWQAMKIERPYIYQGHVWTYSYGAMDGSTNELGLVRLSSVEGEDLVFQALPEYYRDDSPHAQKVRVGSGIAYIDEDKSLLLTNQCLVWNQAEGSYISMRPIEVVDDMLTDHRYHKGSVIDGTAYCTAEGHAVRLEWTDYLWAGSYTLGDAEFGYVWSEIVKPSLASSFELHPPYITYMSDGETVYDKILTTVDLRDGTVSDETHIHNGFPIIEFTLLEK</sequence>
<dbReference type="EMBL" id="FQXG01000009">
    <property type="protein sequence ID" value="SHI19389.1"/>
    <property type="molecule type" value="Genomic_DNA"/>
</dbReference>
<feature type="chain" id="PRO_5009915383" evidence="2">
    <location>
        <begin position="23"/>
        <end position="538"/>
    </location>
</feature>
<dbReference type="RefSeq" id="WP_067661948.1">
    <property type="nucleotide sequence ID" value="NZ_FQXG01000009.1"/>
</dbReference>
<feature type="compositionally biased region" description="Gly residues" evidence="1">
    <location>
        <begin position="66"/>
        <end position="75"/>
    </location>
</feature>
<evidence type="ECO:0000256" key="2">
    <source>
        <dbReference type="SAM" id="SignalP"/>
    </source>
</evidence>
<reference evidence="3 4" key="1">
    <citation type="submission" date="2016-11" db="EMBL/GenBank/DDBJ databases">
        <authorList>
            <person name="Jaros S."/>
            <person name="Januszkiewicz K."/>
            <person name="Wedrychowicz H."/>
        </authorList>
    </citation>
    <scope>NUCLEOTIDE SEQUENCE [LARGE SCALE GENOMIC DNA]</scope>
    <source>
        <strain evidence="3 4">DSM 16917</strain>
    </source>
</reference>
<name>A0A1M5Z5A0_9GAMM</name>
<evidence type="ECO:0000313" key="4">
    <source>
        <dbReference type="Proteomes" id="UP000184268"/>
    </source>
</evidence>
<accession>A0A1M5Z5A0</accession>
<evidence type="ECO:0000256" key="1">
    <source>
        <dbReference type="SAM" id="MobiDB-lite"/>
    </source>
</evidence>
<protein>
    <submittedName>
        <fullName evidence="3">Uncharacterized protein</fullName>
    </submittedName>
</protein>
<proteinExistence type="predicted"/>
<gene>
    <name evidence="3" type="ORF">SAMN02745129_4669</name>
</gene>
<keyword evidence="2" id="KW-0732">Signal</keyword>